<dbReference type="GO" id="GO:0005509">
    <property type="term" value="F:calcium ion binding"/>
    <property type="evidence" value="ECO:0007669"/>
    <property type="project" value="InterPro"/>
</dbReference>
<dbReference type="SUPFAM" id="SSF52047">
    <property type="entry name" value="RNI-like"/>
    <property type="match status" value="1"/>
</dbReference>
<comment type="similarity">
    <text evidence="4">Belongs to the calcineurin regulatory subunit family.</text>
</comment>
<keyword evidence="2" id="KW-0677">Repeat</keyword>
<evidence type="ECO:0000259" key="5">
    <source>
        <dbReference type="PROSITE" id="PS50222"/>
    </source>
</evidence>
<dbReference type="Gene3D" id="1.10.238.10">
    <property type="entry name" value="EF-hand"/>
    <property type="match status" value="1"/>
</dbReference>
<dbReference type="PRINTS" id="PR01697">
    <property type="entry name" value="PARVALBUMIN"/>
</dbReference>
<dbReference type="AlphaFoldDB" id="A0A8S2GCS9"/>
<dbReference type="PANTHER" id="PTHR45942">
    <property type="entry name" value="PROTEIN PHOSPATASE 3 REGULATORY SUBUNIT B ALPHA ISOFORM TYPE 1"/>
    <property type="match status" value="1"/>
</dbReference>
<dbReference type="SMART" id="SM00054">
    <property type="entry name" value="EFh"/>
    <property type="match status" value="4"/>
</dbReference>
<dbReference type="InterPro" id="IPR002048">
    <property type="entry name" value="EF_hand_dom"/>
</dbReference>
<evidence type="ECO:0000256" key="2">
    <source>
        <dbReference type="ARBA" id="ARBA00022737"/>
    </source>
</evidence>
<dbReference type="Gene3D" id="3.80.10.10">
    <property type="entry name" value="Ribonuclease Inhibitor"/>
    <property type="match status" value="1"/>
</dbReference>
<protein>
    <recommendedName>
        <fullName evidence="5">EF-hand domain-containing protein</fullName>
    </recommendedName>
</protein>
<proteinExistence type="inferred from homology"/>
<evidence type="ECO:0000313" key="6">
    <source>
        <dbReference type="EMBL" id="CAF0721957.1"/>
    </source>
</evidence>
<dbReference type="Proteomes" id="UP000677228">
    <property type="component" value="Unassembled WGS sequence"/>
</dbReference>
<dbReference type="FunFam" id="1.10.238.10:FF:000047">
    <property type="entry name" value="Calcineurin subunit B type 1"/>
    <property type="match status" value="1"/>
</dbReference>
<sequence>MGNMTSIPVELCATFDADEIRRLGKRFKKLDIDGSGSLSVQEFMSIPELQQNPLVQRVIDIFDTDGNGEIDFKEFIGGISQFSVKGDKESKLKFAFKIYDMDKDGYISNGELFQVLKMMVGSNLKDSQLQQIVDKTIINADKDGDGKISFDEFCATNLRFVALKIVRSAFKPFDGQHTASSSGCEYDSLQTLSILKQCIITFEMPLTKRQNSCEDNEVDSLSKRFKLAENVVNQSLPLPLTSANIPHTVTRLEELTCKLFSCLFDYLDSYTLFKSFHNLNLQINQHLYQQIFKFLCCSQENQKLFFDNYSLVQLTSLQSLTLRNIKIADLKQTIFKLSNLKHLSHLSVDFNWMIGHINPDQIIKHIFTNLTSLRHLSLKFIQPFNVNAIPICTTLTHMNVHLWTIDNLFTLMSRLPTVRYLSVYIQMCHKPEIPSYTSDFLLSLIYLKLEAKHIHFKHVEQLLGKCPELKIFELITRNFDEFKHGNKWEELFLRSLRTKLNKFQICIEHVIDPDTIDLSTFQTKFWQEYFHTTILTCKNTHFIVDARQQ</sequence>
<evidence type="ECO:0000313" key="8">
    <source>
        <dbReference type="Proteomes" id="UP000682733"/>
    </source>
</evidence>
<organism evidence="7 8">
    <name type="scientific">Didymodactylos carnosus</name>
    <dbReference type="NCBI Taxonomy" id="1234261"/>
    <lineage>
        <taxon>Eukaryota</taxon>
        <taxon>Metazoa</taxon>
        <taxon>Spiralia</taxon>
        <taxon>Gnathifera</taxon>
        <taxon>Rotifera</taxon>
        <taxon>Eurotatoria</taxon>
        <taxon>Bdelloidea</taxon>
        <taxon>Philodinida</taxon>
        <taxon>Philodinidae</taxon>
        <taxon>Didymodactylos</taxon>
    </lineage>
</organism>
<evidence type="ECO:0000256" key="4">
    <source>
        <dbReference type="ARBA" id="ARBA00023774"/>
    </source>
</evidence>
<feature type="domain" description="EF-hand" evidence="5">
    <location>
        <begin position="128"/>
        <end position="163"/>
    </location>
</feature>
<name>A0A8S2GCS9_9BILA</name>
<dbReference type="EMBL" id="CAJOBA010000008">
    <property type="protein sequence ID" value="CAF3493637.1"/>
    <property type="molecule type" value="Genomic_DNA"/>
</dbReference>
<comment type="caution">
    <text evidence="7">The sequence shown here is derived from an EMBL/GenBank/DDBJ whole genome shotgun (WGS) entry which is preliminary data.</text>
</comment>
<dbReference type="InterPro" id="IPR018247">
    <property type="entry name" value="EF_Hand_1_Ca_BS"/>
</dbReference>
<dbReference type="InterPro" id="IPR032675">
    <property type="entry name" value="LRR_dom_sf"/>
</dbReference>
<keyword evidence="3" id="KW-0106">Calcium</keyword>
<keyword evidence="1" id="KW-0479">Metal-binding</keyword>
<dbReference type="SUPFAM" id="SSF47473">
    <property type="entry name" value="EF-hand"/>
    <property type="match status" value="1"/>
</dbReference>
<dbReference type="InterPro" id="IPR011992">
    <property type="entry name" value="EF-hand-dom_pair"/>
</dbReference>
<gene>
    <name evidence="6" type="ORF">OVA965_LOCUS111</name>
    <name evidence="7" type="ORF">TMI583_LOCUS111</name>
</gene>
<dbReference type="Proteomes" id="UP000682733">
    <property type="component" value="Unassembled WGS sequence"/>
</dbReference>
<dbReference type="Pfam" id="PF13499">
    <property type="entry name" value="EF-hand_7"/>
    <property type="match status" value="2"/>
</dbReference>
<feature type="domain" description="EF-hand" evidence="5">
    <location>
        <begin position="50"/>
        <end position="85"/>
    </location>
</feature>
<evidence type="ECO:0000256" key="1">
    <source>
        <dbReference type="ARBA" id="ARBA00022723"/>
    </source>
</evidence>
<feature type="domain" description="EF-hand" evidence="5">
    <location>
        <begin position="87"/>
        <end position="122"/>
    </location>
</feature>
<dbReference type="CDD" id="cd00051">
    <property type="entry name" value="EFh"/>
    <property type="match status" value="1"/>
</dbReference>
<accession>A0A8S2GCS9</accession>
<reference evidence="7" key="1">
    <citation type="submission" date="2021-02" db="EMBL/GenBank/DDBJ databases">
        <authorList>
            <person name="Nowell W R."/>
        </authorList>
    </citation>
    <scope>NUCLEOTIDE SEQUENCE</scope>
</reference>
<dbReference type="EMBL" id="CAJNOK010000008">
    <property type="protein sequence ID" value="CAF0721957.1"/>
    <property type="molecule type" value="Genomic_DNA"/>
</dbReference>
<dbReference type="PROSITE" id="PS00018">
    <property type="entry name" value="EF_HAND_1"/>
    <property type="match status" value="3"/>
</dbReference>
<evidence type="ECO:0000313" key="7">
    <source>
        <dbReference type="EMBL" id="CAF3493637.1"/>
    </source>
</evidence>
<dbReference type="PROSITE" id="PS50222">
    <property type="entry name" value="EF_HAND_2"/>
    <property type="match status" value="3"/>
</dbReference>
<evidence type="ECO:0000256" key="3">
    <source>
        <dbReference type="ARBA" id="ARBA00022837"/>
    </source>
</evidence>